<dbReference type="Proteomes" id="UP001432027">
    <property type="component" value="Unassembled WGS sequence"/>
</dbReference>
<proteinExistence type="predicted"/>
<feature type="non-terminal residue" evidence="2">
    <location>
        <position position="74"/>
    </location>
</feature>
<comment type="caution">
    <text evidence="2">The sequence shown here is derived from an EMBL/GenBank/DDBJ whole genome shotgun (WGS) entry which is preliminary data.</text>
</comment>
<keyword evidence="3" id="KW-1185">Reference proteome</keyword>
<organism evidence="2 3">
    <name type="scientific">Pristionchus entomophagus</name>
    <dbReference type="NCBI Taxonomy" id="358040"/>
    <lineage>
        <taxon>Eukaryota</taxon>
        <taxon>Metazoa</taxon>
        <taxon>Ecdysozoa</taxon>
        <taxon>Nematoda</taxon>
        <taxon>Chromadorea</taxon>
        <taxon>Rhabditida</taxon>
        <taxon>Rhabditina</taxon>
        <taxon>Diplogasteromorpha</taxon>
        <taxon>Diplogasteroidea</taxon>
        <taxon>Neodiplogasteridae</taxon>
        <taxon>Pristionchus</taxon>
    </lineage>
</organism>
<evidence type="ECO:0000313" key="2">
    <source>
        <dbReference type="EMBL" id="GMS81452.1"/>
    </source>
</evidence>
<dbReference type="InterPro" id="IPR016186">
    <property type="entry name" value="C-type_lectin-like/link_sf"/>
</dbReference>
<dbReference type="Gene3D" id="3.10.100.10">
    <property type="entry name" value="Mannose-Binding Protein A, subunit A"/>
    <property type="match status" value="1"/>
</dbReference>
<dbReference type="InterPro" id="IPR001304">
    <property type="entry name" value="C-type_lectin-like"/>
</dbReference>
<dbReference type="SUPFAM" id="SSF56436">
    <property type="entry name" value="C-type lectin-like"/>
    <property type="match status" value="1"/>
</dbReference>
<gene>
    <name evidence="2" type="ORF">PENTCL1PPCAC_3627</name>
</gene>
<evidence type="ECO:0000313" key="3">
    <source>
        <dbReference type="Proteomes" id="UP001432027"/>
    </source>
</evidence>
<accession>A0AAV5SFP9</accession>
<feature type="domain" description="C-type lectin" evidence="1">
    <location>
        <begin position="1"/>
        <end position="74"/>
    </location>
</feature>
<dbReference type="PROSITE" id="PS50041">
    <property type="entry name" value="C_TYPE_LECTIN_2"/>
    <property type="match status" value="1"/>
</dbReference>
<evidence type="ECO:0000259" key="1">
    <source>
        <dbReference type="PROSITE" id="PS50041"/>
    </source>
</evidence>
<dbReference type="InterPro" id="IPR016187">
    <property type="entry name" value="CTDL_fold"/>
</dbReference>
<dbReference type="EMBL" id="BTSX01000001">
    <property type="protein sequence ID" value="GMS81452.1"/>
    <property type="molecule type" value="Genomic_DNA"/>
</dbReference>
<reference evidence="2" key="1">
    <citation type="submission" date="2023-10" db="EMBL/GenBank/DDBJ databases">
        <title>Genome assembly of Pristionchus species.</title>
        <authorList>
            <person name="Yoshida K."/>
            <person name="Sommer R.J."/>
        </authorList>
    </citation>
    <scope>NUCLEOTIDE SEQUENCE</scope>
    <source>
        <strain evidence="2">RS0144</strain>
    </source>
</reference>
<dbReference type="PANTHER" id="PTHR31024:SF3">
    <property type="entry name" value="C-TYPE LECTIN-RELATED"/>
    <property type="match status" value="1"/>
</dbReference>
<dbReference type="AlphaFoldDB" id="A0AAV5SFP9"/>
<feature type="non-terminal residue" evidence="2">
    <location>
        <position position="1"/>
    </location>
</feature>
<name>A0AAV5SFP9_9BILA</name>
<dbReference type="PANTHER" id="PTHR31024">
    <property type="entry name" value="C-TYPE LECTIN"/>
    <property type="match status" value="1"/>
</dbReference>
<dbReference type="Pfam" id="PF00059">
    <property type="entry name" value="Lectin_C"/>
    <property type="match status" value="1"/>
</dbReference>
<protein>
    <recommendedName>
        <fullName evidence="1">C-type lectin domain-containing protein</fullName>
    </recommendedName>
</protein>
<dbReference type="CDD" id="cd00037">
    <property type="entry name" value="CLECT"/>
    <property type="match status" value="1"/>
</dbReference>
<sequence length="74" mass="8580">IHDQQKEFFVYSIVSVFGQKDKYWIALTNNGTAWNWDDQSTDPFAEWAEGQPDTNDGELRCAYATRATGFNVKW</sequence>